<gene>
    <name evidence="2" type="ORF">HHL10_18355</name>
</gene>
<dbReference type="InterPro" id="IPR021682">
    <property type="entry name" value="DUF2933"/>
</dbReference>
<dbReference type="Proteomes" id="UP000574067">
    <property type="component" value="Unassembled WGS sequence"/>
</dbReference>
<reference evidence="2 3" key="1">
    <citation type="submission" date="2020-04" db="EMBL/GenBank/DDBJ databases">
        <title>Azohydromonas sp. isolated from soil.</title>
        <authorList>
            <person name="Dahal R.H."/>
        </authorList>
    </citation>
    <scope>NUCLEOTIDE SEQUENCE [LARGE SCALE GENOMIC DNA]</scope>
    <source>
        <strain evidence="2 3">G-1-1-14</strain>
    </source>
</reference>
<keyword evidence="1" id="KW-0472">Membrane</keyword>
<keyword evidence="3" id="KW-1185">Reference proteome</keyword>
<feature type="transmembrane region" description="Helical" evidence="1">
    <location>
        <begin position="41"/>
        <end position="59"/>
    </location>
</feature>
<evidence type="ECO:0000256" key="1">
    <source>
        <dbReference type="SAM" id="Phobius"/>
    </source>
</evidence>
<proteinExistence type="predicted"/>
<accession>A0A848F9V5</accession>
<dbReference type="Pfam" id="PF11666">
    <property type="entry name" value="DUF2933"/>
    <property type="match status" value="1"/>
</dbReference>
<dbReference type="AlphaFoldDB" id="A0A848F9V5"/>
<dbReference type="EMBL" id="JABBFW010000014">
    <property type="protein sequence ID" value="NML16947.1"/>
    <property type="molecule type" value="Genomic_DNA"/>
</dbReference>
<name>A0A848F9V5_9BURK</name>
<keyword evidence="1" id="KW-0812">Transmembrane</keyword>
<evidence type="ECO:0000313" key="3">
    <source>
        <dbReference type="Proteomes" id="UP000574067"/>
    </source>
</evidence>
<protein>
    <submittedName>
        <fullName evidence="2">DUF2933 domain-containing protein</fullName>
    </submittedName>
</protein>
<keyword evidence="1" id="KW-1133">Transmembrane helix</keyword>
<sequence length="76" mass="8499">MDKQPVSVPPQPRARAWSRWVLAAFTAITLFLLVSEHRAHVLGWGLHVLVGVCVLLLYLNTRAHEHDGGDDHIGRP</sequence>
<evidence type="ECO:0000313" key="2">
    <source>
        <dbReference type="EMBL" id="NML16947.1"/>
    </source>
</evidence>
<organism evidence="2 3">
    <name type="scientific">Azohydromonas caseinilytica</name>
    <dbReference type="NCBI Taxonomy" id="2728836"/>
    <lineage>
        <taxon>Bacteria</taxon>
        <taxon>Pseudomonadati</taxon>
        <taxon>Pseudomonadota</taxon>
        <taxon>Betaproteobacteria</taxon>
        <taxon>Burkholderiales</taxon>
        <taxon>Sphaerotilaceae</taxon>
        <taxon>Azohydromonas</taxon>
    </lineage>
</organism>
<comment type="caution">
    <text evidence="2">The sequence shown here is derived from an EMBL/GenBank/DDBJ whole genome shotgun (WGS) entry which is preliminary data.</text>
</comment>
<dbReference type="RefSeq" id="WP_169161853.1">
    <property type="nucleotide sequence ID" value="NZ_JABBFW010000014.1"/>
</dbReference>
<feature type="transmembrane region" description="Helical" evidence="1">
    <location>
        <begin position="16"/>
        <end position="34"/>
    </location>
</feature>